<sequence length="458" mass="51604">MAAIAFLITAFLAGISLISITEKDVSTQLTRDIGRLKIIKFDGETAYINIKTHWQKIGRVELLKVIRNLIAPEDRFEVGSRVIAEVAKRLAEDVSLQFSIEAANKAQEYLINFKNGVLNILTGEFTTDRSKWIFDYVLNVNYIERCTEKDCPVFMKFISTSAGIENLQCILISLGFGISSLTKVKKAVFLFGETDGGKSTLLDFLATAVSPELISNINFQQLGSGYFVIQLLGKKLNISYDNSSKAMDNEQMFKSIVAGERISARALRENPVQFVPTAKLFFGSNKPYTYKNPDLALYRRMVFIPFEYSVPPEEQDKELLNKLEAERDVVFSLAARTLKSFVEARYDFKMSPKAKAYLESRIAALHSVDGFLEDRTIVDEKGSVSAANLFEAYKLWCDENALDADDKAEFKESVLAFAPNIEYKKVGPRSKRVWGFRGIRLRTSDEFDTPGDNNTVTK</sequence>
<reference evidence="5 6" key="1">
    <citation type="submission" date="2018-05" db="EMBL/GenBank/DDBJ databases">
        <title>The Hungate 1000. A catalogue of reference genomes from the rumen microbiome.</title>
        <authorList>
            <person name="Kelly W."/>
        </authorList>
    </citation>
    <scope>NUCLEOTIDE SEQUENCE [LARGE SCALE GENOMIC DNA]</scope>
    <source>
        <strain evidence="5 6">SAb67</strain>
    </source>
</reference>
<evidence type="ECO:0000256" key="1">
    <source>
        <dbReference type="ARBA" id="ARBA00022741"/>
    </source>
</evidence>
<dbReference type="InterPro" id="IPR036388">
    <property type="entry name" value="WH-like_DNA-bd_sf"/>
</dbReference>
<keyword evidence="2" id="KW-0378">Hydrolase</keyword>
<dbReference type="PANTHER" id="PTHR35372">
    <property type="entry name" value="ATP BINDING PROTEIN-RELATED"/>
    <property type="match status" value="1"/>
</dbReference>
<proteinExistence type="predicted"/>
<dbReference type="AlphaFoldDB" id="A0A315XYJ5"/>
<evidence type="ECO:0000259" key="4">
    <source>
        <dbReference type="PROSITE" id="PS51206"/>
    </source>
</evidence>
<evidence type="ECO:0000256" key="3">
    <source>
        <dbReference type="ARBA" id="ARBA00022840"/>
    </source>
</evidence>
<dbReference type="GO" id="GO:0005524">
    <property type="term" value="F:ATP binding"/>
    <property type="evidence" value="ECO:0007669"/>
    <property type="project" value="UniProtKB-KW"/>
</dbReference>
<dbReference type="Gene3D" id="3.40.50.300">
    <property type="entry name" value="P-loop containing nucleotide triphosphate hydrolases"/>
    <property type="match status" value="1"/>
</dbReference>
<dbReference type="SUPFAM" id="SSF52540">
    <property type="entry name" value="P-loop containing nucleoside triphosphate hydrolases"/>
    <property type="match status" value="1"/>
</dbReference>
<dbReference type="InterPro" id="IPR014015">
    <property type="entry name" value="Helicase_SF3_DNA-vir"/>
</dbReference>
<keyword evidence="3" id="KW-0067">ATP-binding</keyword>
<dbReference type="SUPFAM" id="SSF46785">
    <property type="entry name" value="Winged helix' DNA-binding domain"/>
    <property type="match status" value="1"/>
</dbReference>
<name>A0A315XYJ5_RUMFL</name>
<dbReference type="STRING" id="1265.SAMN02910280_1165"/>
<dbReference type="InterPro" id="IPR014818">
    <property type="entry name" value="Phage/plasmid_primase_P4_C"/>
</dbReference>
<keyword evidence="1" id="KW-0547">Nucleotide-binding</keyword>
<evidence type="ECO:0000313" key="6">
    <source>
        <dbReference type="Proteomes" id="UP000245720"/>
    </source>
</evidence>
<comment type="caution">
    <text evidence="5">The sequence shown here is derived from an EMBL/GenBank/DDBJ whole genome shotgun (WGS) entry which is preliminary data.</text>
</comment>
<evidence type="ECO:0000256" key="2">
    <source>
        <dbReference type="ARBA" id="ARBA00022801"/>
    </source>
</evidence>
<dbReference type="Proteomes" id="UP000245720">
    <property type="component" value="Unassembled WGS sequence"/>
</dbReference>
<accession>A0A315XYJ5</accession>
<dbReference type="PANTHER" id="PTHR35372:SF2">
    <property type="entry name" value="SF3 HELICASE DOMAIN-CONTAINING PROTEIN"/>
    <property type="match status" value="1"/>
</dbReference>
<dbReference type="InterPro" id="IPR036390">
    <property type="entry name" value="WH_DNA-bd_sf"/>
</dbReference>
<feature type="domain" description="SF3 helicase" evidence="4">
    <location>
        <begin position="165"/>
        <end position="319"/>
    </location>
</feature>
<evidence type="ECO:0000313" key="5">
    <source>
        <dbReference type="EMBL" id="PWJ12266.1"/>
    </source>
</evidence>
<gene>
    <name evidence="5" type="ORF">IE37_01956</name>
</gene>
<dbReference type="Pfam" id="PF08706">
    <property type="entry name" value="D5_N"/>
    <property type="match status" value="1"/>
</dbReference>
<dbReference type="NCBIfam" id="TIGR01613">
    <property type="entry name" value="primase_Cterm"/>
    <property type="match status" value="1"/>
</dbReference>
<dbReference type="GO" id="GO:0016787">
    <property type="term" value="F:hydrolase activity"/>
    <property type="evidence" value="ECO:0007669"/>
    <property type="project" value="UniProtKB-KW"/>
</dbReference>
<dbReference type="InterPro" id="IPR045455">
    <property type="entry name" value="NrS-1_pol-like_helicase"/>
</dbReference>
<dbReference type="RefSeq" id="WP_109726724.1">
    <property type="nucleotide sequence ID" value="NZ_QGDI01000007.1"/>
</dbReference>
<protein>
    <submittedName>
        <fullName evidence="5">P4 family phage/plasmid primase-like protein</fullName>
    </submittedName>
</protein>
<dbReference type="EMBL" id="QGDI01000007">
    <property type="protein sequence ID" value="PWJ12266.1"/>
    <property type="molecule type" value="Genomic_DNA"/>
</dbReference>
<dbReference type="PROSITE" id="PS51206">
    <property type="entry name" value="SF3_HELICASE_1"/>
    <property type="match status" value="1"/>
</dbReference>
<organism evidence="5 6">
    <name type="scientific">Ruminococcus flavefaciens</name>
    <dbReference type="NCBI Taxonomy" id="1265"/>
    <lineage>
        <taxon>Bacteria</taxon>
        <taxon>Bacillati</taxon>
        <taxon>Bacillota</taxon>
        <taxon>Clostridia</taxon>
        <taxon>Eubacteriales</taxon>
        <taxon>Oscillospiraceae</taxon>
        <taxon>Ruminococcus</taxon>
    </lineage>
</organism>
<dbReference type="InterPro" id="IPR051620">
    <property type="entry name" value="ORF904-like_C"/>
</dbReference>
<dbReference type="Gene3D" id="1.10.10.10">
    <property type="entry name" value="Winged helix-like DNA-binding domain superfamily/Winged helix DNA-binding domain"/>
    <property type="match status" value="1"/>
</dbReference>
<dbReference type="InterPro" id="IPR006500">
    <property type="entry name" value="Helicase_put_C_phage/plasmid"/>
</dbReference>
<dbReference type="Pfam" id="PF19263">
    <property type="entry name" value="DUF5906"/>
    <property type="match status" value="1"/>
</dbReference>
<dbReference type="InterPro" id="IPR027417">
    <property type="entry name" value="P-loop_NTPase"/>
</dbReference>
<dbReference type="OrthoDB" id="9763644at2"/>